<evidence type="ECO:0000313" key="3">
    <source>
        <dbReference type="Proteomes" id="UP000623090"/>
    </source>
</evidence>
<gene>
    <name evidence="2" type="ORF">HNW77_04160</name>
</gene>
<dbReference type="RefSeq" id="WP_165165657.1">
    <property type="nucleotide sequence ID" value="NZ_JABJWC010000006.1"/>
</dbReference>
<proteinExistence type="predicted"/>
<dbReference type="Proteomes" id="UP000623090">
    <property type="component" value="Unassembled WGS sequence"/>
</dbReference>
<evidence type="ECO:0000313" key="2">
    <source>
        <dbReference type="EMBL" id="NPC65609.1"/>
    </source>
</evidence>
<keyword evidence="3" id="KW-1185">Reference proteome</keyword>
<evidence type="ECO:0008006" key="4">
    <source>
        <dbReference type="Google" id="ProtNLM"/>
    </source>
</evidence>
<sequence>MSADHHMPSTTDLERELEQVRRDHAIALKDRPEHAHALAARMKKLEDDLARAK</sequence>
<protein>
    <recommendedName>
        <fullName evidence="4">DUF465 domain-containing protein</fullName>
    </recommendedName>
</protein>
<feature type="region of interest" description="Disordered" evidence="1">
    <location>
        <begin position="1"/>
        <end position="22"/>
    </location>
</feature>
<comment type="caution">
    <text evidence="2">The sequence shown here is derived from an EMBL/GenBank/DDBJ whole genome shotgun (WGS) entry which is preliminary data.</text>
</comment>
<dbReference type="EMBL" id="JABJWC010000006">
    <property type="protein sequence ID" value="NPC65609.1"/>
    <property type="molecule type" value="Genomic_DNA"/>
</dbReference>
<name>A0ABX2AB85_9PROT</name>
<evidence type="ECO:0000256" key="1">
    <source>
        <dbReference type="SAM" id="MobiDB-lite"/>
    </source>
</evidence>
<reference evidence="2 3" key="1">
    <citation type="journal article" date="2020" name="Microorganisms">
        <title>Description of Komagataeibacter melaceti sp. nov. and Komagataeibacter melomenusus sp. nov. Isolated from Apple Cider Vinegar.</title>
        <authorList>
            <person name="Maric L."/>
            <person name="Cleenwerck I."/>
            <person name="Accetto T."/>
            <person name="Vandamme P."/>
            <person name="Trcek J."/>
        </authorList>
    </citation>
    <scope>NUCLEOTIDE SEQUENCE [LARGE SCALE GENOMIC DNA]</scope>
    <source>
        <strain evidence="2 3">AV436</strain>
    </source>
</reference>
<accession>A0ABX2AB85</accession>
<organism evidence="2 3">
    <name type="scientific">Komagataeibacter melomenusus</name>
    <dbReference type="NCBI Taxonomy" id="2766578"/>
    <lineage>
        <taxon>Bacteria</taxon>
        <taxon>Pseudomonadati</taxon>
        <taxon>Pseudomonadota</taxon>
        <taxon>Alphaproteobacteria</taxon>
        <taxon>Acetobacterales</taxon>
        <taxon>Acetobacteraceae</taxon>
        <taxon>Komagataeibacter</taxon>
    </lineage>
</organism>